<evidence type="ECO:0000256" key="9">
    <source>
        <dbReference type="ARBA" id="ARBA00023125"/>
    </source>
</evidence>
<dbReference type="InterPro" id="IPR048867">
    <property type="entry name" value="WHD_ORC1"/>
</dbReference>
<dbReference type="GO" id="GO:0016887">
    <property type="term" value="F:ATP hydrolysis activity"/>
    <property type="evidence" value="ECO:0007669"/>
    <property type="project" value="InterPro"/>
</dbReference>
<evidence type="ECO:0000256" key="10">
    <source>
        <dbReference type="ARBA" id="ARBA00023242"/>
    </source>
</evidence>
<evidence type="ECO:0000256" key="2">
    <source>
        <dbReference type="ARBA" id="ARBA00008398"/>
    </source>
</evidence>
<dbReference type="SUPFAM" id="SSF82061">
    <property type="entry name" value="BAH domain"/>
    <property type="match status" value="1"/>
</dbReference>
<dbReference type="Pfam" id="PF00004">
    <property type="entry name" value="AAA"/>
    <property type="match status" value="1"/>
</dbReference>
<keyword evidence="17" id="KW-1185">Reference proteome</keyword>
<dbReference type="CDD" id="cd18139">
    <property type="entry name" value="HLD_clamp_RarA"/>
    <property type="match status" value="1"/>
</dbReference>
<feature type="region of interest" description="Disordered" evidence="14">
    <location>
        <begin position="22"/>
        <end position="43"/>
    </location>
</feature>
<keyword evidence="8" id="KW-0460">Magnesium</keyword>
<dbReference type="InterPro" id="IPR001025">
    <property type="entry name" value="BAH_dom"/>
</dbReference>
<dbReference type="Pfam" id="PF17872">
    <property type="entry name" value="AAA_lid_10"/>
    <property type="match status" value="1"/>
</dbReference>
<comment type="function">
    <text evidence="13">Component of the origin recognition complex (ORC) that binds origins of replication. DNA-binding is ATP-dependent, however specific DNA sequences that define origins of replication have not been identified so far. ORC is required to assemble the pre-replication complex necessary to initiate DNA replication.</text>
</comment>
<comment type="subunit">
    <text evidence="12 13">ORC is composed of six subunits.</text>
</comment>
<dbReference type="Gene3D" id="1.10.8.60">
    <property type="match status" value="1"/>
</dbReference>
<evidence type="ECO:0000256" key="8">
    <source>
        <dbReference type="ARBA" id="ARBA00022842"/>
    </source>
</evidence>
<dbReference type="EMBL" id="ML004447">
    <property type="protein sequence ID" value="RKP31081.1"/>
    <property type="molecule type" value="Genomic_DNA"/>
</dbReference>
<dbReference type="InterPro" id="IPR041083">
    <property type="entry name" value="AAA_lid_10"/>
</dbReference>
<comment type="function">
    <text evidence="11">Component of the origin recognition complex (ORC) that binds origins of replication. It has a role in both chromosomal replication and mating type transcriptional silencing. Binds to the ARS consensus sequence (ACS) of origins of replication in an ATP-dependent manner.</text>
</comment>
<dbReference type="GO" id="GO:0006270">
    <property type="term" value="P:DNA replication initiation"/>
    <property type="evidence" value="ECO:0007669"/>
    <property type="project" value="TreeGrafter"/>
</dbReference>
<sequence length="767" mass="86264">MAKKLKDLRDWAIVLDDDSPTPFTPSRRSRRGQSSSDSIKVHRDIDDTTLARGNCVFLSEDPEGRKKESGSCIGIIVDIRLGIETHLEVDVAPFVSVTEIDAEKVPDRLQNELLLTPDVYGIRLSNFVEKVSVLSLKNYQEVAQGELVSSVYVCHRAIDRSQQHISSEFDYKEWHLLLLDNKDQALSFLADETLLILSPKKSKRVVKSIEQRRQVSPSRTKRKRAYYETSESEDEFTEASPDSSSSDEVESSDVEAPKPVKSTPRKRKSESVTATPTKKNARELARETDAFQKVVSVLSPINKGFKVKSNVSAASLPSLARNNLQSPTKKKRSVTSEAFIELREKLHTSTRINLLPCREEQFEELYLNLENAIMEGVGCCLYVSGTPGVGKTATIREAIASLRDNVEQGYVDEFDYVEINSLKLIIPVVAYEKLWEHLTGIKVTPSNASLLLEEYFGRKESDPERKPLIVVIDELDQLVTKNQNVMYNFFNWPTYPNSKLIVIAIANTMDLPERILSNKIASRLGLRRYGFRGYTEEELGVIIAHRLTLLSEQNKRKVTVSKDAMRYASKKVALVSGDARRALTICRRAVEIAEREYLDGTNTKGLPEEEQTFTVRISHIGMAISETINSPLAQFLSELPFASKLVLAGVLLRMRRSGLGEIPLGEIIDEMRMSLSLFTTKNSSKALLHLSHSTTYITLLFSDDPDSLAPNKVRAKHFEHVICGLVEQGILLQQNALSQRYRVISLNVSEDEILSILRKDVDFAAIV</sequence>
<evidence type="ECO:0000313" key="16">
    <source>
        <dbReference type="EMBL" id="RKP31081.1"/>
    </source>
</evidence>
<reference evidence="17" key="1">
    <citation type="journal article" date="2018" name="Nat. Microbiol.">
        <title>Leveraging single-cell genomics to expand the fungal tree of life.</title>
        <authorList>
            <person name="Ahrendt S.R."/>
            <person name="Quandt C.A."/>
            <person name="Ciobanu D."/>
            <person name="Clum A."/>
            <person name="Salamov A."/>
            <person name="Andreopoulos B."/>
            <person name="Cheng J.F."/>
            <person name="Woyke T."/>
            <person name="Pelin A."/>
            <person name="Henrissat B."/>
            <person name="Reynolds N.K."/>
            <person name="Benny G.L."/>
            <person name="Smith M.E."/>
            <person name="James T.Y."/>
            <person name="Grigoriev I.V."/>
        </authorList>
    </citation>
    <scope>NUCLEOTIDE SEQUENCE [LARGE SCALE GENOMIC DNA]</scope>
    <source>
        <strain evidence="17">Baker2002</strain>
    </source>
</reference>
<dbReference type="InterPro" id="IPR003959">
    <property type="entry name" value="ATPase_AAA_core"/>
</dbReference>
<feature type="compositionally biased region" description="Low complexity" evidence="14">
    <location>
        <begin position="22"/>
        <end position="38"/>
    </location>
</feature>
<organism evidence="16 17">
    <name type="scientific">Metschnikowia bicuspidata</name>
    <dbReference type="NCBI Taxonomy" id="27322"/>
    <lineage>
        <taxon>Eukaryota</taxon>
        <taxon>Fungi</taxon>
        <taxon>Dikarya</taxon>
        <taxon>Ascomycota</taxon>
        <taxon>Saccharomycotina</taxon>
        <taxon>Pichiomycetes</taxon>
        <taxon>Metschnikowiaceae</taxon>
        <taxon>Metschnikowia</taxon>
    </lineage>
</organism>
<dbReference type="Gene3D" id="2.30.30.490">
    <property type="match status" value="1"/>
</dbReference>
<comment type="subcellular location">
    <subcellularLocation>
        <location evidence="1 13">Nucleus</location>
    </subcellularLocation>
</comment>
<keyword evidence="7 13" id="KW-0067">ATP-binding</keyword>
<evidence type="ECO:0000256" key="6">
    <source>
        <dbReference type="ARBA" id="ARBA00022741"/>
    </source>
</evidence>
<dbReference type="InterPro" id="IPR027417">
    <property type="entry name" value="P-loop_NTPase"/>
</dbReference>
<dbReference type="InterPro" id="IPR050311">
    <property type="entry name" value="ORC1/CDC6"/>
</dbReference>
<dbReference type="PANTHER" id="PTHR10763:SF23">
    <property type="entry name" value="ORIGIN RECOGNITION COMPLEX SUBUNIT 1"/>
    <property type="match status" value="1"/>
</dbReference>
<dbReference type="FunFam" id="1.10.8.60:FF:000274">
    <property type="entry name" value="Origin recognition complex subunit 1"/>
    <property type="match status" value="1"/>
</dbReference>
<evidence type="ECO:0000256" key="11">
    <source>
        <dbReference type="ARBA" id="ARBA00053599"/>
    </source>
</evidence>
<comment type="similarity">
    <text evidence="2 13">Belongs to the ORC1 family.</text>
</comment>
<evidence type="ECO:0000256" key="5">
    <source>
        <dbReference type="ARBA" id="ARBA00022723"/>
    </source>
</evidence>
<dbReference type="FunFam" id="3.40.50.300:FF:000199">
    <property type="entry name" value="Origin recognition complex subunit 1"/>
    <property type="match status" value="1"/>
</dbReference>
<evidence type="ECO:0000256" key="4">
    <source>
        <dbReference type="ARBA" id="ARBA00022705"/>
    </source>
</evidence>
<feature type="region of interest" description="Disordered" evidence="14">
    <location>
        <begin position="208"/>
        <end position="283"/>
    </location>
</feature>
<gene>
    <name evidence="16" type="ORF">METBISCDRAFT_30472</name>
</gene>
<dbReference type="GO" id="GO:0005524">
    <property type="term" value="F:ATP binding"/>
    <property type="evidence" value="ECO:0007669"/>
    <property type="project" value="UniProtKB-KW"/>
</dbReference>
<dbReference type="PROSITE" id="PS51038">
    <property type="entry name" value="BAH"/>
    <property type="match status" value="1"/>
</dbReference>
<dbReference type="GO" id="GO:0005664">
    <property type="term" value="C:nuclear origin of replication recognition complex"/>
    <property type="evidence" value="ECO:0007669"/>
    <property type="project" value="TreeGrafter"/>
</dbReference>
<dbReference type="Proteomes" id="UP000268321">
    <property type="component" value="Unassembled WGS sequence"/>
</dbReference>
<dbReference type="InterPro" id="IPR043151">
    <property type="entry name" value="BAH_sf"/>
</dbReference>
<keyword evidence="10 13" id="KW-0539">Nucleus</keyword>
<evidence type="ECO:0000256" key="12">
    <source>
        <dbReference type="ARBA" id="ARBA00062293"/>
    </source>
</evidence>
<dbReference type="SUPFAM" id="SSF52540">
    <property type="entry name" value="P-loop containing nucleoside triphosphate hydrolases"/>
    <property type="match status" value="1"/>
</dbReference>
<dbReference type="OrthoDB" id="1926878at2759"/>
<protein>
    <recommendedName>
        <fullName evidence="3 13">Origin recognition complex subunit 1</fullName>
    </recommendedName>
</protein>
<evidence type="ECO:0000256" key="13">
    <source>
        <dbReference type="RuleBase" id="RU365058"/>
    </source>
</evidence>
<feature type="domain" description="BAH" evidence="15">
    <location>
        <begin position="48"/>
        <end position="169"/>
    </location>
</feature>
<evidence type="ECO:0000256" key="7">
    <source>
        <dbReference type="ARBA" id="ARBA00022840"/>
    </source>
</evidence>
<keyword evidence="5" id="KW-0479">Metal-binding</keyword>
<evidence type="ECO:0000313" key="17">
    <source>
        <dbReference type="Proteomes" id="UP000268321"/>
    </source>
</evidence>
<dbReference type="AlphaFoldDB" id="A0A4P9ZFU4"/>
<dbReference type="GO" id="GO:0003682">
    <property type="term" value="F:chromatin binding"/>
    <property type="evidence" value="ECO:0007669"/>
    <property type="project" value="InterPro"/>
</dbReference>
<keyword evidence="6 13" id="KW-0547">Nucleotide-binding</keyword>
<dbReference type="Gene3D" id="3.40.50.300">
    <property type="entry name" value="P-loop containing nucleotide triphosphate hydrolases"/>
    <property type="match status" value="1"/>
</dbReference>
<dbReference type="GO" id="GO:0003688">
    <property type="term" value="F:DNA replication origin binding"/>
    <property type="evidence" value="ECO:0007669"/>
    <property type="project" value="UniProtKB-ARBA"/>
</dbReference>
<proteinExistence type="inferred from homology"/>
<keyword evidence="16" id="KW-0378">Hydrolase</keyword>
<evidence type="ECO:0000259" key="15">
    <source>
        <dbReference type="PROSITE" id="PS51038"/>
    </source>
</evidence>
<dbReference type="CDD" id="cd00009">
    <property type="entry name" value="AAA"/>
    <property type="match status" value="1"/>
</dbReference>
<keyword evidence="9 13" id="KW-0238">DNA-binding</keyword>
<keyword evidence="4 13" id="KW-0235">DNA replication</keyword>
<dbReference type="Pfam" id="PF21312">
    <property type="entry name" value="WHD_ORC1"/>
    <property type="match status" value="1"/>
</dbReference>
<evidence type="ECO:0000256" key="14">
    <source>
        <dbReference type="SAM" id="MobiDB-lite"/>
    </source>
</evidence>
<dbReference type="GO" id="GO:0033314">
    <property type="term" value="P:mitotic DNA replication checkpoint signaling"/>
    <property type="evidence" value="ECO:0007669"/>
    <property type="project" value="TreeGrafter"/>
</dbReference>
<accession>A0A4P9ZFU4</accession>
<name>A0A4P9ZFU4_9ASCO</name>
<evidence type="ECO:0000256" key="3">
    <source>
        <dbReference type="ARBA" id="ARBA00019081"/>
    </source>
</evidence>
<dbReference type="PANTHER" id="PTHR10763">
    <property type="entry name" value="CELL DIVISION CONTROL PROTEIN 6-RELATED"/>
    <property type="match status" value="1"/>
</dbReference>
<evidence type="ECO:0000256" key="1">
    <source>
        <dbReference type="ARBA" id="ARBA00004123"/>
    </source>
</evidence>
<dbReference type="GO" id="GO:0046872">
    <property type="term" value="F:metal ion binding"/>
    <property type="evidence" value="ECO:0007669"/>
    <property type="project" value="UniProtKB-KW"/>
</dbReference>